<dbReference type="Proteomes" id="UP001595868">
    <property type="component" value="Unassembled WGS sequence"/>
</dbReference>
<dbReference type="PANTHER" id="PTHR44688:SF16">
    <property type="entry name" value="DNA-BINDING TRANSCRIPTIONAL ACTIVATOR DEVR_DOSR"/>
    <property type="match status" value="1"/>
</dbReference>
<dbReference type="SUPFAM" id="SSF46894">
    <property type="entry name" value="C-terminal effector domain of the bipartite response regulators"/>
    <property type="match status" value="1"/>
</dbReference>
<dbReference type="SUPFAM" id="SSF52540">
    <property type="entry name" value="P-loop containing nucleoside triphosphate hydrolases"/>
    <property type="match status" value="1"/>
</dbReference>
<evidence type="ECO:0000256" key="1">
    <source>
        <dbReference type="ARBA" id="ARBA00023015"/>
    </source>
</evidence>
<dbReference type="RefSeq" id="WP_377552323.1">
    <property type="nucleotide sequence ID" value="NZ_JBHSBN010000034.1"/>
</dbReference>
<dbReference type="Pfam" id="PF13191">
    <property type="entry name" value="AAA_16"/>
    <property type="match status" value="1"/>
</dbReference>
<dbReference type="SMART" id="SM00421">
    <property type="entry name" value="HTH_LUXR"/>
    <property type="match status" value="1"/>
</dbReference>
<evidence type="ECO:0000256" key="3">
    <source>
        <dbReference type="ARBA" id="ARBA00023163"/>
    </source>
</evidence>
<feature type="domain" description="HTH luxR-type" evidence="4">
    <location>
        <begin position="267"/>
        <end position="332"/>
    </location>
</feature>
<dbReference type="PRINTS" id="PR00038">
    <property type="entry name" value="HTHLUXR"/>
</dbReference>
<organism evidence="5 6">
    <name type="scientific">Micromonospora zhanjiangensis</name>
    <dbReference type="NCBI Taxonomy" id="1522057"/>
    <lineage>
        <taxon>Bacteria</taxon>
        <taxon>Bacillati</taxon>
        <taxon>Actinomycetota</taxon>
        <taxon>Actinomycetes</taxon>
        <taxon>Micromonosporales</taxon>
        <taxon>Micromonosporaceae</taxon>
        <taxon>Micromonospora</taxon>
    </lineage>
</organism>
<reference evidence="6" key="1">
    <citation type="journal article" date="2019" name="Int. J. Syst. Evol. Microbiol.">
        <title>The Global Catalogue of Microorganisms (GCM) 10K type strain sequencing project: providing services to taxonomists for standard genome sequencing and annotation.</title>
        <authorList>
            <consortium name="The Broad Institute Genomics Platform"/>
            <consortium name="The Broad Institute Genome Sequencing Center for Infectious Disease"/>
            <person name="Wu L."/>
            <person name="Ma J."/>
        </authorList>
    </citation>
    <scope>NUCLEOTIDE SEQUENCE [LARGE SCALE GENOMIC DNA]</scope>
    <source>
        <strain evidence="6">2902at01</strain>
    </source>
</reference>
<dbReference type="CDD" id="cd06170">
    <property type="entry name" value="LuxR_C_like"/>
    <property type="match status" value="1"/>
</dbReference>
<dbReference type="Pfam" id="PF00196">
    <property type="entry name" value="GerE"/>
    <property type="match status" value="1"/>
</dbReference>
<evidence type="ECO:0000313" key="6">
    <source>
        <dbReference type="Proteomes" id="UP001595868"/>
    </source>
</evidence>
<keyword evidence="2" id="KW-0238">DNA-binding</keyword>
<sequence>MPVSMVGRAGELAELARAWSAVVEADRPALRTVVITGAAGVGKSLLIAAALDGYAPRPSTVLSGVARVHSPAPYDWLAAVLCGRDTADLPVPADALAWLAQQPNSPRERYAPEALLRLAVATVRALVGAGPAVLVVDDLHALDPASLNLIGELAAVPDLPALLVVGSRPPAASVAPQLTARTLARLSGTPGAVRQHLGPLTPAEVAEVLAEVYAGEPVAEEIVATVWERTGGNPYWLTELLAARGAGPVAALVAGPLPEHLRLPTGPAPDAAELTSREAEVLRCLAGGMSNKQIARSLGISVRTVTVHVSNLLRKTGAASRTEAALLAVRHQLIGPMRRS</sequence>
<name>A0ABV8KVL0_9ACTN</name>
<dbReference type="InterPro" id="IPR036388">
    <property type="entry name" value="WH-like_DNA-bd_sf"/>
</dbReference>
<dbReference type="InterPro" id="IPR016032">
    <property type="entry name" value="Sig_transdc_resp-reg_C-effctor"/>
</dbReference>
<dbReference type="InterPro" id="IPR000792">
    <property type="entry name" value="Tscrpt_reg_LuxR_C"/>
</dbReference>
<dbReference type="PROSITE" id="PS00622">
    <property type="entry name" value="HTH_LUXR_1"/>
    <property type="match status" value="1"/>
</dbReference>
<accession>A0ABV8KVL0</accession>
<protein>
    <submittedName>
        <fullName evidence="5">LuxR C-terminal-related transcriptional regulator</fullName>
    </submittedName>
</protein>
<keyword evidence="6" id="KW-1185">Reference proteome</keyword>
<evidence type="ECO:0000259" key="4">
    <source>
        <dbReference type="PROSITE" id="PS50043"/>
    </source>
</evidence>
<dbReference type="PROSITE" id="PS50043">
    <property type="entry name" value="HTH_LUXR_2"/>
    <property type="match status" value="1"/>
</dbReference>
<keyword evidence="3" id="KW-0804">Transcription</keyword>
<evidence type="ECO:0000313" key="5">
    <source>
        <dbReference type="EMBL" id="MFC4110153.1"/>
    </source>
</evidence>
<keyword evidence="1" id="KW-0805">Transcription regulation</keyword>
<dbReference type="InterPro" id="IPR041664">
    <property type="entry name" value="AAA_16"/>
</dbReference>
<dbReference type="EMBL" id="JBHSBN010000034">
    <property type="protein sequence ID" value="MFC4110153.1"/>
    <property type="molecule type" value="Genomic_DNA"/>
</dbReference>
<dbReference type="InterPro" id="IPR027417">
    <property type="entry name" value="P-loop_NTPase"/>
</dbReference>
<evidence type="ECO:0000256" key="2">
    <source>
        <dbReference type="ARBA" id="ARBA00023125"/>
    </source>
</evidence>
<gene>
    <name evidence="5" type="ORF">ACFOX0_30055</name>
</gene>
<comment type="caution">
    <text evidence="5">The sequence shown here is derived from an EMBL/GenBank/DDBJ whole genome shotgun (WGS) entry which is preliminary data.</text>
</comment>
<proteinExistence type="predicted"/>
<dbReference type="PANTHER" id="PTHR44688">
    <property type="entry name" value="DNA-BINDING TRANSCRIPTIONAL ACTIVATOR DEVR_DOSR"/>
    <property type="match status" value="1"/>
</dbReference>
<dbReference type="Gene3D" id="1.10.10.10">
    <property type="entry name" value="Winged helix-like DNA-binding domain superfamily/Winged helix DNA-binding domain"/>
    <property type="match status" value="1"/>
</dbReference>